<dbReference type="InterPro" id="IPR032979">
    <property type="entry name" value="ENGase"/>
</dbReference>
<dbReference type="Pfam" id="PF03644">
    <property type="entry name" value="Glyco_hydro_85"/>
    <property type="match status" value="1"/>
</dbReference>
<dbReference type="PANTHER" id="PTHR13246:SF1">
    <property type="entry name" value="CYTOSOLIC ENDO-BETA-N-ACETYLGLUCOSAMINIDASE"/>
    <property type="match status" value="1"/>
</dbReference>
<name>A0A9I9EIT3_CUCME</name>
<proteinExistence type="predicted"/>
<dbReference type="GO" id="GO:0033925">
    <property type="term" value="F:mannosyl-glycoprotein endo-beta-N-acetylglucosaminidase activity"/>
    <property type="evidence" value="ECO:0007669"/>
    <property type="project" value="UniProtKB-EC"/>
</dbReference>
<accession>A0A9I9EIT3</accession>
<feature type="domain" description="Cytosolic endo-beta-N-acetylglucosaminidase TIM barrel" evidence="1">
    <location>
        <begin position="58"/>
        <end position="175"/>
    </location>
</feature>
<evidence type="ECO:0000313" key="2">
    <source>
        <dbReference type="EnsemblPlants" id="MELO3C034437.2.1"/>
    </source>
</evidence>
<dbReference type="InterPro" id="IPR005201">
    <property type="entry name" value="TIM_ENGase"/>
</dbReference>
<evidence type="ECO:0000259" key="1">
    <source>
        <dbReference type="Pfam" id="PF03644"/>
    </source>
</evidence>
<organism evidence="2">
    <name type="scientific">Cucumis melo</name>
    <name type="common">Muskmelon</name>
    <dbReference type="NCBI Taxonomy" id="3656"/>
    <lineage>
        <taxon>Eukaryota</taxon>
        <taxon>Viridiplantae</taxon>
        <taxon>Streptophyta</taxon>
        <taxon>Embryophyta</taxon>
        <taxon>Tracheophyta</taxon>
        <taxon>Spermatophyta</taxon>
        <taxon>Magnoliopsida</taxon>
        <taxon>eudicotyledons</taxon>
        <taxon>Gunneridae</taxon>
        <taxon>Pentapetalae</taxon>
        <taxon>rosids</taxon>
        <taxon>fabids</taxon>
        <taxon>Cucurbitales</taxon>
        <taxon>Cucurbitaceae</taxon>
        <taxon>Benincaseae</taxon>
        <taxon>Cucumis</taxon>
    </lineage>
</organism>
<reference evidence="2" key="1">
    <citation type="submission" date="2023-03" db="UniProtKB">
        <authorList>
            <consortium name="EnsemblPlants"/>
        </authorList>
    </citation>
    <scope>IDENTIFICATION</scope>
</reference>
<dbReference type="AlphaFoldDB" id="A0A9I9EIT3"/>
<protein>
    <recommendedName>
        <fullName evidence="1">Cytosolic endo-beta-N-acetylglucosaminidase TIM barrel domain-containing protein</fullName>
    </recommendedName>
</protein>
<dbReference type="GO" id="GO:0005829">
    <property type="term" value="C:cytosol"/>
    <property type="evidence" value="ECO:0007669"/>
    <property type="project" value="UniProtKB-SubCell"/>
</dbReference>
<dbReference type="Gene3D" id="3.20.20.80">
    <property type="entry name" value="Glycosidases"/>
    <property type="match status" value="1"/>
</dbReference>
<dbReference type="EnsemblPlants" id="MELO3C034437.2.1">
    <property type="protein sequence ID" value="MELO3C034437.2.1"/>
    <property type="gene ID" value="MELO3C034437.2"/>
</dbReference>
<sequence length="197" mass="21966">MGYDSISKALSKIYDNIFLCYQKSMITVFYAIVLGTFILEGGGEAVRDTLLSSKDSAELYDSVTVDSHLHWQNELNEKNEVFFDILDGIFVNYGWREGTPQQSAAVAGGRKHGLYMGIDVLGRGTFGGGGWNTNVALDVLKRDDVSAAIFAPGWVHEHEQETDFQTAQNKWWGSCEAVMRNSPKLPKTTTIRLLTFK</sequence>
<dbReference type="Gramene" id="MELO3C034437.2.1">
    <property type="protein sequence ID" value="MELO3C034437.2.1"/>
    <property type="gene ID" value="MELO3C034437.2"/>
</dbReference>
<dbReference type="PANTHER" id="PTHR13246">
    <property type="entry name" value="ENDO BETA N-ACETYLGLUCOSAMINIDASE"/>
    <property type="match status" value="1"/>
</dbReference>